<keyword evidence="4" id="KW-1185">Reference proteome</keyword>
<dbReference type="SUPFAM" id="SSF51905">
    <property type="entry name" value="FAD/NAD(P)-binding domain"/>
    <property type="match status" value="1"/>
</dbReference>
<evidence type="ECO:0000259" key="2">
    <source>
        <dbReference type="Pfam" id="PF01266"/>
    </source>
</evidence>
<evidence type="ECO:0000313" key="4">
    <source>
        <dbReference type="Proteomes" id="UP000677537"/>
    </source>
</evidence>
<protein>
    <submittedName>
        <fullName evidence="3">FAD-dependent oxidoreductase</fullName>
    </submittedName>
</protein>
<dbReference type="AlphaFoldDB" id="A0A940N110"/>
<dbReference type="EMBL" id="JAGIZA010000005">
    <property type="protein sequence ID" value="MBP0493280.1"/>
    <property type="molecule type" value="Genomic_DNA"/>
</dbReference>
<dbReference type="Gene3D" id="3.30.9.10">
    <property type="entry name" value="D-Amino Acid Oxidase, subunit A, domain 2"/>
    <property type="match status" value="1"/>
</dbReference>
<accession>A0A940N110</accession>
<dbReference type="PANTHER" id="PTHR13847">
    <property type="entry name" value="SARCOSINE DEHYDROGENASE-RELATED"/>
    <property type="match status" value="1"/>
</dbReference>
<keyword evidence="1" id="KW-0560">Oxidoreductase</keyword>
<dbReference type="InterPro" id="IPR036188">
    <property type="entry name" value="FAD/NAD-bd_sf"/>
</dbReference>
<dbReference type="PANTHER" id="PTHR13847:SF289">
    <property type="entry name" value="GLYCINE OXIDASE"/>
    <property type="match status" value="1"/>
</dbReference>
<sequence>MRIAVIGNGIVGSCCAAWLQRDGHEVTFIDPLGPAEATSFGNAGSLSPSACLPVGMPGMWRKVPRWLLDPLGPLSVRWRYAPMVAPWLARFLRASEPREVVRIATALRNLLAPIFECYEPILQRADAIGLVNRGGCLYVYSGPEAARQWQWGMNLRRSLGVELRDVGEEELAALEPDLRGRFRFGILAPENGSTTDPAALTRAIFARCVADGATTVRRRAKGFRMNGHHVAAVRTEGGPEVECDGVVLAGGAWSAKLARQLGPAIPLETQRGYHVTVASNNLALRHTVMAVEHNMMVNPMGMGLRLAGSVEFAGLEAPPDYARADVLLTRAKDMFPHLDTARTSQWMGHRPCLPDSLPVIGAAPRAENAWFAFGHGHVGMCGAASTGREVANLVAGRAPGLDLSPFSPTRFRRAA</sequence>
<gene>
    <name evidence="3" type="ORF">J5Y10_10885</name>
</gene>
<evidence type="ECO:0000313" key="3">
    <source>
        <dbReference type="EMBL" id="MBP0493280.1"/>
    </source>
</evidence>
<dbReference type="RefSeq" id="WP_209373456.1">
    <property type="nucleotide sequence ID" value="NZ_JAGIZA010000005.1"/>
</dbReference>
<dbReference type="Gene3D" id="3.50.50.60">
    <property type="entry name" value="FAD/NAD(P)-binding domain"/>
    <property type="match status" value="2"/>
</dbReference>
<dbReference type="SUPFAM" id="SSF54373">
    <property type="entry name" value="FAD-linked reductases, C-terminal domain"/>
    <property type="match status" value="1"/>
</dbReference>
<dbReference type="GO" id="GO:0016491">
    <property type="term" value="F:oxidoreductase activity"/>
    <property type="evidence" value="ECO:0007669"/>
    <property type="project" value="UniProtKB-KW"/>
</dbReference>
<evidence type="ECO:0000256" key="1">
    <source>
        <dbReference type="ARBA" id="ARBA00023002"/>
    </source>
</evidence>
<dbReference type="GO" id="GO:0005737">
    <property type="term" value="C:cytoplasm"/>
    <property type="evidence" value="ECO:0007669"/>
    <property type="project" value="TreeGrafter"/>
</dbReference>
<proteinExistence type="predicted"/>
<comment type="caution">
    <text evidence="3">The sequence shown here is derived from an EMBL/GenBank/DDBJ whole genome shotgun (WGS) entry which is preliminary data.</text>
</comment>
<dbReference type="Proteomes" id="UP000677537">
    <property type="component" value="Unassembled WGS sequence"/>
</dbReference>
<name>A0A940N110_9PROT</name>
<feature type="domain" description="FAD dependent oxidoreductase" evidence="2">
    <location>
        <begin position="2"/>
        <end position="393"/>
    </location>
</feature>
<dbReference type="Pfam" id="PF01266">
    <property type="entry name" value="DAO"/>
    <property type="match status" value="1"/>
</dbReference>
<dbReference type="InterPro" id="IPR006076">
    <property type="entry name" value="FAD-dep_OxRdtase"/>
</dbReference>
<reference evidence="3" key="1">
    <citation type="submission" date="2021-03" db="EMBL/GenBank/DDBJ databases">
        <authorList>
            <person name="So Y."/>
        </authorList>
    </citation>
    <scope>NUCLEOTIDE SEQUENCE</scope>
    <source>
        <strain evidence="3">SG15</strain>
    </source>
</reference>
<organism evidence="3 4">
    <name type="scientific">Roseomonas indoligenes</name>
    <dbReference type="NCBI Taxonomy" id="2820811"/>
    <lineage>
        <taxon>Bacteria</taxon>
        <taxon>Pseudomonadati</taxon>
        <taxon>Pseudomonadota</taxon>
        <taxon>Alphaproteobacteria</taxon>
        <taxon>Acetobacterales</taxon>
        <taxon>Roseomonadaceae</taxon>
        <taxon>Roseomonas</taxon>
    </lineage>
</organism>